<keyword evidence="3" id="KW-1185">Reference proteome</keyword>
<accession>A0ABS8SE68</accession>
<evidence type="ECO:0000313" key="2">
    <source>
        <dbReference type="EMBL" id="MCD7457154.1"/>
    </source>
</evidence>
<proteinExistence type="predicted"/>
<protein>
    <submittedName>
        <fullName evidence="2">Uncharacterized protein</fullName>
    </submittedName>
</protein>
<evidence type="ECO:0000256" key="1">
    <source>
        <dbReference type="SAM" id="MobiDB-lite"/>
    </source>
</evidence>
<name>A0ABS8SE68_DATST</name>
<dbReference type="EMBL" id="JACEIK010000443">
    <property type="protein sequence ID" value="MCD7457154.1"/>
    <property type="molecule type" value="Genomic_DNA"/>
</dbReference>
<evidence type="ECO:0000313" key="3">
    <source>
        <dbReference type="Proteomes" id="UP000823775"/>
    </source>
</evidence>
<reference evidence="2 3" key="1">
    <citation type="journal article" date="2021" name="BMC Genomics">
        <title>Datura genome reveals duplications of psychoactive alkaloid biosynthetic genes and high mutation rate following tissue culture.</title>
        <authorList>
            <person name="Rajewski A."/>
            <person name="Carter-House D."/>
            <person name="Stajich J."/>
            <person name="Litt A."/>
        </authorList>
    </citation>
    <scope>NUCLEOTIDE SEQUENCE [LARGE SCALE GENOMIC DNA]</scope>
    <source>
        <strain evidence="2">AR-01</strain>
    </source>
</reference>
<sequence length="87" mass="9443">MQFAGNGFDFRRAVVVRGVHVKNRVQALLILDLSEKRCGNEGEGKMRSAVSGGVCCFVVAFLAKMKGEREGEGSDGDDLAHPPRARH</sequence>
<comment type="caution">
    <text evidence="2">The sequence shown here is derived from an EMBL/GenBank/DDBJ whole genome shotgun (WGS) entry which is preliminary data.</text>
</comment>
<organism evidence="2 3">
    <name type="scientific">Datura stramonium</name>
    <name type="common">Jimsonweed</name>
    <name type="synonym">Common thornapple</name>
    <dbReference type="NCBI Taxonomy" id="4076"/>
    <lineage>
        <taxon>Eukaryota</taxon>
        <taxon>Viridiplantae</taxon>
        <taxon>Streptophyta</taxon>
        <taxon>Embryophyta</taxon>
        <taxon>Tracheophyta</taxon>
        <taxon>Spermatophyta</taxon>
        <taxon>Magnoliopsida</taxon>
        <taxon>eudicotyledons</taxon>
        <taxon>Gunneridae</taxon>
        <taxon>Pentapetalae</taxon>
        <taxon>asterids</taxon>
        <taxon>lamiids</taxon>
        <taxon>Solanales</taxon>
        <taxon>Solanaceae</taxon>
        <taxon>Solanoideae</taxon>
        <taxon>Datureae</taxon>
        <taxon>Datura</taxon>
    </lineage>
</organism>
<feature type="region of interest" description="Disordered" evidence="1">
    <location>
        <begin position="68"/>
        <end position="87"/>
    </location>
</feature>
<gene>
    <name evidence="2" type="ORF">HAX54_034342</name>
</gene>
<dbReference type="Proteomes" id="UP000823775">
    <property type="component" value="Unassembled WGS sequence"/>
</dbReference>